<dbReference type="GO" id="GO:0017038">
    <property type="term" value="P:protein import"/>
    <property type="evidence" value="ECO:0007669"/>
    <property type="project" value="TreeGrafter"/>
</dbReference>
<dbReference type="Pfam" id="PF01618">
    <property type="entry name" value="MotA_ExbB"/>
    <property type="match status" value="1"/>
</dbReference>
<feature type="transmembrane region" description="Helical" evidence="9">
    <location>
        <begin position="155"/>
        <end position="177"/>
    </location>
</feature>
<gene>
    <name evidence="11" type="ORF">HY076_09300</name>
</gene>
<comment type="subcellular location">
    <subcellularLocation>
        <location evidence="1">Cell membrane</location>
        <topology evidence="1">Multi-pass membrane protein</topology>
    </subcellularLocation>
    <subcellularLocation>
        <location evidence="8">Membrane</location>
        <topology evidence="8">Multi-pass membrane protein</topology>
    </subcellularLocation>
</comment>
<dbReference type="AlphaFoldDB" id="A0A9D6L9V0"/>
<comment type="similarity">
    <text evidence="8">Belongs to the exbB/tolQ family.</text>
</comment>
<feature type="domain" description="MotA/TolQ/ExbB proton channel" evidence="10">
    <location>
        <begin position="81"/>
        <end position="191"/>
    </location>
</feature>
<evidence type="ECO:0000256" key="2">
    <source>
        <dbReference type="ARBA" id="ARBA00022448"/>
    </source>
</evidence>
<evidence type="ECO:0000256" key="9">
    <source>
        <dbReference type="SAM" id="Phobius"/>
    </source>
</evidence>
<keyword evidence="2 8" id="KW-0813">Transport</keyword>
<dbReference type="PANTHER" id="PTHR30625">
    <property type="entry name" value="PROTEIN TOLQ"/>
    <property type="match status" value="1"/>
</dbReference>
<keyword evidence="7 9" id="KW-0472">Membrane</keyword>
<evidence type="ECO:0000313" key="12">
    <source>
        <dbReference type="Proteomes" id="UP000807850"/>
    </source>
</evidence>
<proteinExistence type="inferred from homology"/>
<evidence type="ECO:0000313" key="11">
    <source>
        <dbReference type="EMBL" id="MBI3540454.1"/>
    </source>
</evidence>
<evidence type="ECO:0000256" key="1">
    <source>
        <dbReference type="ARBA" id="ARBA00004651"/>
    </source>
</evidence>
<keyword evidence="4 9" id="KW-0812">Transmembrane</keyword>
<feature type="transmembrane region" description="Helical" evidence="9">
    <location>
        <begin position="112"/>
        <end position="135"/>
    </location>
</feature>
<evidence type="ECO:0000259" key="10">
    <source>
        <dbReference type="Pfam" id="PF01618"/>
    </source>
</evidence>
<dbReference type="Proteomes" id="UP000807850">
    <property type="component" value="Unassembled WGS sequence"/>
</dbReference>
<evidence type="ECO:0000256" key="4">
    <source>
        <dbReference type="ARBA" id="ARBA00022692"/>
    </source>
</evidence>
<dbReference type="InterPro" id="IPR050790">
    <property type="entry name" value="ExbB/TolQ_transport"/>
</dbReference>
<accession>A0A9D6L9V0</accession>
<dbReference type="PANTHER" id="PTHR30625:SF15">
    <property type="entry name" value="BIOPOLYMER TRANSPORT PROTEIN EXBB"/>
    <property type="match status" value="1"/>
</dbReference>
<sequence>MFEHFDWIGAMRNSPVMVLILGCSVLTFGYAFERLAYFWKRRQSPDASLAKATELARAGNLKEAAWTCTTIAHPAGAVSAQVLQSAGMAPEAQEEKLQIALSEQRLMLDRNLGVLGTMGNTAPLIGLLGTVWGIMRAFHDMARTGSAGPSVVAAGVAEALFTTAAGLLVAVPAVLLYNHLVRRMSVMLTTAENSARSLRLSLNETSSSDTLTRRAA</sequence>
<feature type="transmembrane region" description="Helical" evidence="9">
    <location>
        <begin position="15"/>
        <end position="32"/>
    </location>
</feature>
<organism evidence="11 12">
    <name type="scientific">Eiseniibacteriota bacterium</name>
    <dbReference type="NCBI Taxonomy" id="2212470"/>
    <lineage>
        <taxon>Bacteria</taxon>
        <taxon>Candidatus Eiseniibacteriota</taxon>
    </lineage>
</organism>
<reference evidence="11" key="1">
    <citation type="submission" date="2020-07" db="EMBL/GenBank/DDBJ databases">
        <title>Huge and variable diversity of episymbiotic CPR bacteria and DPANN archaea in groundwater ecosystems.</title>
        <authorList>
            <person name="He C.Y."/>
            <person name="Keren R."/>
            <person name="Whittaker M."/>
            <person name="Farag I.F."/>
            <person name="Doudna J."/>
            <person name="Cate J.H.D."/>
            <person name="Banfield J.F."/>
        </authorList>
    </citation>
    <scope>NUCLEOTIDE SEQUENCE</scope>
    <source>
        <strain evidence="11">NC_groundwater_928_Pr1_S-0.2um_72_17</strain>
    </source>
</reference>
<evidence type="ECO:0000256" key="6">
    <source>
        <dbReference type="ARBA" id="ARBA00022989"/>
    </source>
</evidence>
<evidence type="ECO:0000256" key="3">
    <source>
        <dbReference type="ARBA" id="ARBA00022475"/>
    </source>
</evidence>
<dbReference type="InterPro" id="IPR002898">
    <property type="entry name" value="MotA_ExbB_proton_chnl"/>
</dbReference>
<dbReference type="EMBL" id="JACQAY010000307">
    <property type="protein sequence ID" value="MBI3540454.1"/>
    <property type="molecule type" value="Genomic_DNA"/>
</dbReference>
<keyword evidence="5 8" id="KW-0653">Protein transport</keyword>
<dbReference type="GO" id="GO:0005886">
    <property type="term" value="C:plasma membrane"/>
    <property type="evidence" value="ECO:0007669"/>
    <property type="project" value="UniProtKB-SubCell"/>
</dbReference>
<keyword evidence="3" id="KW-1003">Cell membrane</keyword>
<keyword evidence="6 9" id="KW-1133">Transmembrane helix</keyword>
<evidence type="ECO:0000256" key="5">
    <source>
        <dbReference type="ARBA" id="ARBA00022927"/>
    </source>
</evidence>
<protein>
    <submittedName>
        <fullName evidence="11">MotA/TolQ/ExbB proton channel family protein</fullName>
    </submittedName>
</protein>
<comment type="caution">
    <text evidence="11">The sequence shown here is derived from an EMBL/GenBank/DDBJ whole genome shotgun (WGS) entry which is preliminary data.</text>
</comment>
<evidence type="ECO:0000256" key="8">
    <source>
        <dbReference type="RuleBase" id="RU004057"/>
    </source>
</evidence>
<evidence type="ECO:0000256" key="7">
    <source>
        <dbReference type="ARBA" id="ARBA00023136"/>
    </source>
</evidence>
<name>A0A9D6L9V0_UNCEI</name>